<dbReference type="Proteomes" id="UP000829398">
    <property type="component" value="Chromosome 4"/>
</dbReference>
<accession>A0ACB8L6T4</accession>
<name>A0ACB8L6T4_CITSI</name>
<protein>
    <submittedName>
        <fullName evidence="1">BED-type domain-containing protein</fullName>
    </submittedName>
</protein>
<evidence type="ECO:0000313" key="1">
    <source>
        <dbReference type="EMBL" id="KAH9769154.1"/>
    </source>
</evidence>
<proteinExistence type="predicted"/>
<keyword evidence="2" id="KW-1185">Reference proteome</keyword>
<gene>
    <name evidence="1" type="ORF">KPL71_011891</name>
</gene>
<organism evidence="1 2">
    <name type="scientific">Citrus sinensis</name>
    <name type="common">Sweet orange</name>
    <name type="synonym">Citrus aurantium var. sinensis</name>
    <dbReference type="NCBI Taxonomy" id="2711"/>
    <lineage>
        <taxon>Eukaryota</taxon>
        <taxon>Viridiplantae</taxon>
        <taxon>Streptophyta</taxon>
        <taxon>Embryophyta</taxon>
        <taxon>Tracheophyta</taxon>
        <taxon>Spermatophyta</taxon>
        <taxon>Magnoliopsida</taxon>
        <taxon>eudicotyledons</taxon>
        <taxon>Gunneridae</taxon>
        <taxon>Pentapetalae</taxon>
        <taxon>rosids</taxon>
        <taxon>malvids</taxon>
        <taxon>Sapindales</taxon>
        <taxon>Rutaceae</taxon>
        <taxon>Aurantioideae</taxon>
        <taxon>Citrus</taxon>
    </lineage>
</organism>
<sequence>MLDLTHDDQMGRDQNPNAKKGKNNKEKSVDLLNAMENQVVCREIVVAEMEHLEIFKQKMDEVDDLGGRIGAKGLSGGLCKKVVPSGVLTTNVAPLMRVEASRPRRYGGKRDAQEIENFLWSMERYFEATNIQGEQEKVNITTRHTCGVLEGESSKPKNEDKPQHGKGEGTNRDKSSQHHDGKEKPPLKKDGPKVNEAKQFGLKVEKTDRWLKTMNSEAKPLSSVARNVELYLGPWRGNEPKIACVTGYGTHKFKVMTYNLTNTLTTFCTLMNRIFQPYLNQFVVVYFDNIVVYSNTLKEHAKHLQEPLTKVTELLSFLGLTNYYKRLIKGQSAIAAPLTDLLKKTTKWEWAEMSQQAFDALKKAIIEEPILALPNHALPFESKGFATVVVVVDRFSKYATFIITLKECSTEDTTKLFFKHVVKYWGLMKFIISDRDNQIIGSQQQRASPDSSSVQPASTISHPPSSSSSNRFQKPGQQIPAAAASAITQPPTVQPPSKATTASPAFIMENVSESSNLPSNPSVESENVQKEMQSDKKRKQRVVSNCWDHITKLNVGGVAKAKCNHCGTVLSCGSGTSHLNRHTRQIHGFNQPTIEEVFENKQHLVKTESGELGIQKFDPLVARQKLTTVVVKHELPLRFVEYESFRDFVDYCNPLVKHMSRNTLKSEIFKIYNIEKGKAMNLLEITNSRVAITTDIWTAYNQKKGYMVVTGHFIDNSWHLQSRILRFIYVQAPHTAECISQILVKCLMDWNLDRKLSTVTLDNCSTNDAMVARLKGLLSTESMILSGNFFHMRCAAHILNLIVKDGLSVIESSITRVRDGVSYWSSSPKRVEKFELACRQIQIDVKKLGLDCPTRWNSTFAMLELAVKYKSVFSRLQTLEPQYKCLPSSEEWELAKQMLDYLRPFSKLTEMFSGTTYPTANLFFPLVCKMRIALKGWQTSDVPAVKNMVDNMIGKFLKYWDEINGVLVMAVILDPRYKMVLINYYYPKIYVVGLENQLKRVRELCDEMMNYYEAKSATTRYGVVGESSTALVVPSDQSYIDFDDIDDMDDFDAYATQNSQPISSKSDLDRYLEDPLVKRTPDFDVLRWWKMNKGKYPILAEMAKDLLAIPVTTVASESAFSTGGRTLSPHRSRLHPDTLEAIMCSQHWLWATSSRELYLRYFVSWAKLLDVAQFPYNLQWSEATSKSPFEVVTRQQLQALHTLITSYTRRCLATYKVAKSWHEQADIARAHLNKATKRMKKWTNSRRKHMEFNLRDLVPVKILPSQQKSTCSLHKSLVRRYEGSFPIIKRVGNISYKLELPSWLKLHLVFHVNCLKSYHGDKESNAGRVQAPFTRQHKGV</sequence>
<reference evidence="2" key="1">
    <citation type="journal article" date="2023" name="Hortic. Res.">
        <title>A chromosome-level phased genome enabling allele-level studies in sweet orange: a case study on citrus Huanglongbing tolerance.</title>
        <authorList>
            <person name="Wu B."/>
            <person name="Yu Q."/>
            <person name="Deng Z."/>
            <person name="Duan Y."/>
            <person name="Luo F."/>
            <person name="Gmitter F. Jr."/>
        </authorList>
    </citation>
    <scope>NUCLEOTIDE SEQUENCE [LARGE SCALE GENOMIC DNA]</scope>
    <source>
        <strain evidence="2">cv. Valencia</strain>
    </source>
</reference>
<dbReference type="EMBL" id="CM039173">
    <property type="protein sequence ID" value="KAH9769154.1"/>
    <property type="molecule type" value="Genomic_DNA"/>
</dbReference>
<comment type="caution">
    <text evidence="1">The sequence shown here is derived from an EMBL/GenBank/DDBJ whole genome shotgun (WGS) entry which is preliminary data.</text>
</comment>
<evidence type="ECO:0000313" key="2">
    <source>
        <dbReference type="Proteomes" id="UP000829398"/>
    </source>
</evidence>